<dbReference type="Gene3D" id="3.10.105.10">
    <property type="entry name" value="Dipeptide-binding Protein, Domain 3"/>
    <property type="match status" value="1"/>
</dbReference>
<dbReference type="Proteomes" id="UP000003280">
    <property type="component" value="Unassembled WGS sequence"/>
</dbReference>
<evidence type="ECO:0000256" key="2">
    <source>
        <dbReference type="ARBA" id="ARBA00005695"/>
    </source>
</evidence>
<feature type="domain" description="Solute-binding protein family 5" evidence="5">
    <location>
        <begin position="106"/>
        <end position="478"/>
    </location>
</feature>
<name>E0NJI3_9FIRM</name>
<dbReference type="GO" id="GO:1904680">
    <property type="term" value="F:peptide transmembrane transporter activity"/>
    <property type="evidence" value="ECO:0007669"/>
    <property type="project" value="TreeGrafter"/>
</dbReference>
<keyword evidence="7" id="KW-1185">Reference proteome</keyword>
<keyword evidence="4" id="KW-0732">Signal</keyword>
<dbReference type="InterPro" id="IPR039424">
    <property type="entry name" value="SBP_5"/>
</dbReference>
<protein>
    <submittedName>
        <fullName evidence="6">ABC transporter, substrate-binding protein, family 5</fullName>
    </submittedName>
</protein>
<accession>E0NJI3</accession>
<dbReference type="InterPro" id="IPR023765">
    <property type="entry name" value="SBP_5_CS"/>
</dbReference>
<dbReference type="Gene3D" id="3.40.190.10">
    <property type="entry name" value="Periplasmic binding protein-like II"/>
    <property type="match status" value="1"/>
</dbReference>
<dbReference type="SUPFAM" id="SSF53850">
    <property type="entry name" value="Periplasmic binding protein-like II"/>
    <property type="match status" value="1"/>
</dbReference>
<dbReference type="PANTHER" id="PTHR30290">
    <property type="entry name" value="PERIPLASMIC BINDING COMPONENT OF ABC TRANSPORTER"/>
    <property type="match status" value="1"/>
</dbReference>
<dbReference type="AlphaFoldDB" id="E0NJI3"/>
<sequence length="566" mass="63837">MIKNKQFNLYGGIMKKKIFSIFLAAMLLLTACGKNENKVAKTNNGNSVKSEEQTDYKSPNGNTMVLTLFQNPKTLDIQKTNADYFIPLQIYDRLVDVKVNDDGTNEIVPSLAEKWDISEDGKTYTFYLRKGVKFHNGEEFKADDVLFTIEKMMDPKEAAVNTYQFEKIEGALDKLNGKADSVKGVKVIDDYTVSITLDQPFPPFLASLTGAPASIFNRKAVEEGKDKFGFDPEYTVGTGYMKFKDWAQDKEINLVRNDDYFGEKANIDGVRYLMNIDSSTSKMMLENGELDFRKISSAELDSYKENPIFKDNIVDSQRAGMDYISFNQKDPNMAKVEVRKAVSMAIDRDLINKTFYNGEGTIVNGVLPPGIPGYEVEQEKIEYNPEKAKELLKEAGLDKGLTLISLQNSTYEEDQAKNEMIQSMLKNIGIDLQIKTVDATSYYDILTKGEGFSMSIEPVTADVPDPDDFYQAFTVEAGESNGLKVQDKALSDEINKARFIINQEERIKALTSLDKKIVGEQALYLPLVSDLNHFAKSPRLDNFKLSWQGWVCGSTHFVKIDPKYNK</sequence>
<dbReference type="PANTHER" id="PTHR30290:SF9">
    <property type="entry name" value="OLIGOPEPTIDE-BINDING PROTEIN APPA"/>
    <property type="match status" value="1"/>
</dbReference>
<keyword evidence="3" id="KW-0813">Transport</keyword>
<dbReference type="GO" id="GO:0015833">
    <property type="term" value="P:peptide transport"/>
    <property type="evidence" value="ECO:0007669"/>
    <property type="project" value="TreeGrafter"/>
</dbReference>
<comment type="subcellular location">
    <subcellularLocation>
        <location evidence="1">Cell membrane</location>
        <topology evidence="1">Lipid-anchor</topology>
    </subcellularLocation>
</comment>
<dbReference type="PIRSF" id="PIRSF002741">
    <property type="entry name" value="MppA"/>
    <property type="match status" value="1"/>
</dbReference>
<evidence type="ECO:0000259" key="5">
    <source>
        <dbReference type="Pfam" id="PF00496"/>
    </source>
</evidence>
<gene>
    <name evidence="6" type="ORF">HMPREF9225_0322</name>
</gene>
<dbReference type="STRING" id="862517.HMPREF9225_0322"/>
<dbReference type="HOGENOM" id="CLU_017028_7_3_9"/>
<comment type="similarity">
    <text evidence="2">Belongs to the bacterial solute-binding protein 5 family.</text>
</comment>
<dbReference type="Gene3D" id="3.90.76.10">
    <property type="entry name" value="Dipeptide-binding Protein, Domain 1"/>
    <property type="match status" value="1"/>
</dbReference>
<proteinExistence type="inferred from homology"/>
<evidence type="ECO:0000256" key="4">
    <source>
        <dbReference type="ARBA" id="ARBA00022729"/>
    </source>
</evidence>
<dbReference type="InterPro" id="IPR000914">
    <property type="entry name" value="SBP_5_dom"/>
</dbReference>
<dbReference type="GO" id="GO:0042597">
    <property type="term" value="C:periplasmic space"/>
    <property type="evidence" value="ECO:0007669"/>
    <property type="project" value="UniProtKB-ARBA"/>
</dbReference>
<dbReference type="Pfam" id="PF00496">
    <property type="entry name" value="SBP_bac_5"/>
    <property type="match status" value="1"/>
</dbReference>
<organism evidence="6 7">
    <name type="scientific">Peptoniphilus duerdenii ATCC BAA-1640</name>
    <dbReference type="NCBI Taxonomy" id="862517"/>
    <lineage>
        <taxon>Bacteria</taxon>
        <taxon>Bacillati</taxon>
        <taxon>Bacillota</taxon>
        <taxon>Tissierellia</taxon>
        <taxon>Tissierellales</taxon>
        <taxon>Peptoniphilaceae</taxon>
        <taxon>Peptoniphilus</taxon>
    </lineage>
</organism>
<evidence type="ECO:0000313" key="6">
    <source>
        <dbReference type="EMBL" id="EFM26003.1"/>
    </source>
</evidence>
<evidence type="ECO:0000256" key="1">
    <source>
        <dbReference type="ARBA" id="ARBA00004193"/>
    </source>
</evidence>
<dbReference type="PROSITE" id="PS51257">
    <property type="entry name" value="PROKAR_LIPOPROTEIN"/>
    <property type="match status" value="1"/>
</dbReference>
<comment type="caution">
    <text evidence="6">The sequence shown here is derived from an EMBL/GenBank/DDBJ whole genome shotgun (WGS) entry which is preliminary data.</text>
</comment>
<dbReference type="CDD" id="cd00995">
    <property type="entry name" value="PBP2_NikA_DppA_OppA_like"/>
    <property type="match status" value="1"/>
</dbReference>
<reference evidence="6 7" key="1">
    <citation type="submission" date="2010-07" db="EMBL/GenBank/DDBJ databases">
        <authorList>
            <person name="Muzny D."/>
            <person name="Qin X."/>
            <person name="Deng J."/>
            <person name="Jiang H."/>
            <person name="Liu Y."/>
            <person name="Qu J."/>
            <person name="Song X.-Z."/>
            <person name="Zhang L."/>
            <person name="Thornton R."/>
            <person name="Coyle M."/>
            <person name="Francisco L."/>
            <person name="Jackson L."/>
            <person name="Javaid M."/>
            <person name="Korchina V."/>
            <person name="Kovar C."/>
            <person name="Mata R."/>
            <person name="Mathew T."/>
            <person name="Ngo R."/>
            <person name="Nguyen L."/>
            <person name="Nguyen N."/>
            <person name="Okwuonu G."/>
            <person name="Ongeri F."/>
            <person name="Pham C."/>
            <person name="Simmons D."/>
            <person name="Wilczek-Boney K."/>
            <person name="Hale W."/>
            <person name="Jakkamsetti A."/>
            <person name="Pham P."/>
            <person name="Ruth R."/>
            <person name="San Lucas F."/>
            <person name="Warren J."/>
            <person name="Zhang J."/>
            <person name="Zhao Z."/>
            <person name="Zhou C."/>
            <person name="Zhu D."/>
            <person name="Lee S."/>
            <person name="Bess C."/>
            <person name="Blankenburg K."/>
            <person name="Forbes L."/>
            <person name="Fu Q."/>
            <person name="Gubbala S."/>
            <person name="Hirani K."/>
            <person name="Jayaseelan J.C."/>
            <person name="Lara F."/>
            <person name="Munidasa M."/>
            <person name="Palculict T."/>
            <person name="Patil S."/>
            <person name="Pu L.-L."/>
            <person name="Saada N."/>
            <person name="Tang L."/>
            <person name="Weissenberger G."/>
            <person name="Zhu Y."/>
            <person name="Hemphill L."/>
            <person name="Shang Y."/>
            <person name="Youmans B."/>
            <person name="Ayvaz T."/>
            <person name="Ross M."/>
            <person name="Santibanez J."/>
            <person name="Aqrawi P."/>
            <person name="Gross S."/>
            <person name="Joshi V."/>
            <person name="Fowler G."/>
            <person name="Nazareth L."/>
            <person name="Reid J."/>
            <person name="Worley K."/>
            <person name="Petrosino J."/>
            <person name="Highlander S."/>
            <person name="Gibbs R."/>
        </authorList>
    </citation>
    <scope>NUCLEOTIDE SEQUENCE [LARGE SCALE GENOMIC DNA]</scope>
    <source>
        <strain evidence="6 7">ATCC BAA-1640</strain>
    </source>
</reference>
<dbReference type="InterPro" id="IPR030678">
    <property type="entry name" value="Peptide/Ni-bd"/>
</dbReference>
<dbReference type="eggNOG" id="COG4166">
    <property type="taxonomic scope" value="Bacteria"/>
</dbReference>
<evidence type="ECO:0000313" key="7">
    <source>
        <dbReference type="Proteomes" id="UP000003280"/>
    </source>
</evidence>
<dbReference type="EMBL" id="AEEH01000018">
    <property type="protein sequence ID" value="EFM26003.1"/>
    <property type="molecule type" value="Genomic_DNA"/>
</dbReference>
<dbReference type="GO" id="GO:0043190">
    <property type="term" value="C:ATP-binding cassette (ABC) transporter complex"/>
    <property type="evidence" value="ECO:0007669"/>
    <property type="project" value="InterPro"/>
</dbReference>
<evidence type="ECO:0000256" key="3">
    <source>
        <dbReference type="ARBA" id="ARBA00022448"/>
    </source>
</evidence>
<dbReference type="PROSITE" id="PS01040">
    <property type="entry name" value="SBP_BACTERIAL_5"/>
    <property type="match status" value="1"/>
</dbReference>